<evidence type="ECO:0000313" key="4">
    <source>
        <dbReference type="EMBL" id="PNH07368.1"/>
    </source>
</evidence>
<reference evidence="4 5" key="1">
    <citation type="journal article" date="2017" name="Mol. Biol. Evol.">
        <title>The 4-celled Tetrabaena socialis nuclear genome reveals the essential components for genetic control of cell number at the origin of multicellularity in the volvocine lineage.</title>
        <authorList>
            <person name="Featherston J."/>
            <person name="Arakaki Y."/>
            <person name="Hanschen E.R."/>
            <person name="Ferris P.J."/>
            <person name="Michod R.E."/>
            <person name="Olson B.J.S.C."/>
            <person name="Nozaki H."/>
            <person name="Durand P.M."/>
        </authorList>
    </citation>
    <scope>NUCLEOTIDE SEQUENCE [LARGE SCALE GENOMIC DNA]</scope>
    <source>
        <strain evidence="4 5">NIES-571</strain>
    </source>
</reference>
<evidence type="ECO:0000259" key="3">
    <source>
        <dbReference type="Pfam" id="PF13868"/>
    </source>
</evidence>
<sequence>MATYSVISKAQLDKIRDKVAPVSADSAAEERKRLKQQSDERSQQWPNTLTAQRARKEKTRQERQAAEEAERVELDRQEAELRAEQRRVQIERANKILFDETDRVKAFHSKMLLSDVMQENEQLQEIKRQIEVLKRAQEQAFVEQQRQALEAEEMRRKEEDKAARARQLAAESKAANAALQSIRLKEVERAKEQELAIDAYTKKKAELADERARREREKRDAKEAEKQRLADSMQANIQDVLSREDARVARDVAAAEAKRLAEAEAKLRKAAELAAAIDTSRQAQLRAKAASKAAERADEADFHTAWSARTKALKAEDDEEKLKRMAVGRQLAAFQLRQAALKARRMANARVAELQEAAQMALSVQEEEDIFLRYAAECIDEYRRLGKPTVPMELHLRKKTTIETMR</sequence>
<protein>
    <recommendedName>
        <fullName evidence="3">Trichohyalin-plectin-homology domain-containing protein</fullName>
    </recommendedName>
</protein>
<keyword evidence="5" id="KW-1185">Reference proteome</keyword>
<dbReference type="Pfam" id="PF13868">
    <property type="entry name" value="TPH"/>
    <property type="match status" value="1"/>
</dbReference>
<organism evidence="4 5">
    <name type="scientific">Tetrabaena socialis</name>
    <dbReference type="NCBI Taxonomy" id="47790"/>
    <lineage>
        <taxon>Eukaryota</taxon>
        <taxon>Viridiplantae</taxon>
        <taxon>Chlorophyta</taxon>
        <taxon>core chlorophytes</taxon>
        <taxon>Chlorophyceae</taxon>
        <taxon>CS clade</taxon>
        <taxon>Chlamydomonadales</taxon>
        <taxon>Tetrabaenaceae</taxon>
        <taxon>Tetrabaena</taxon>
    </lineage>
</organism>
<feature type="compositionally biased region" description="Basic and acidic residues" evidence="2">
    <location>
        <begin position="28"/>
        <end position="42"/>
    </location>
</feature>
<evidence type="ECO:0000256" key="1">
    <source>
        <dbReference type="ARBA" id="ARBA00023054"/>
    </source>
</evidence>
<keyword evidence="1" id="KW-0175">Coiled coil</keyword>
<name>A0A2J8A4D6_9CHLO</name>
<comment type="caution">
    <text evidence="4">The sequence shown here is derived from an EMBL/GenBank/DDBJ whole genome shotgun (WGS) entry which is preliminary data.</text>
</comment>
<evidence type="ECO:0000313" key="5">
    <source>
        <dbReference type="Proteomes" id="UP000236333"/>
    </source>
</evidence>
<dbReference type="PANTHER" id="PTHR28663">
    <property type="entry name" value="COILED-COIL DOMAIN-CONTAINING PROTEIN 173"/>
    <property type="match status" value="1"/>
</dbReference>
<dbReference type="PANTHER" id="PTHR28663:SF1">
    <property type="entry name" value="CILIA- AND FLAGELLA- ASSOCIATED PROTEIN 210"/>
    <property type="match status" value="1"/>
</dbReference>
<proteinExistence type="predicted"/>
<accession>A0A2J8A4D6</accession>
<dbReference type="EMBL" id="PGGS01000184">
    <property type="protein sequence ID" value="PNH07368.1"/>
    <property type="molecule type" value="Genomic_DNA"/>
</dbReference>
<gene>
    <name evidence="4" type="ORF">TSOC_006245</name>
</gene>
<dbReference type="OrthoDB" id="331765at2759"/>
<dbReference type="AlphaFoldDB" id="A0A2J8A4D6"/>
<feature type="region of interest" description="Disordered" evidence="2">
    <location>
        <begin position="17"/>
        <end position="76"/>
    </location>
</feature>
<feature type="compositionally biased region" description="Basic and acidic residues" evidence="2">
    <location>
        <begin position="59"/>
        <end position="76"/>
    </location>
</feature>
<dbReference type="InterPro" id="IPR039986">
    <property type="entry name" value="CFAP210"/>
</dbReference>
<evidence type="ECO:0000256" key="2">
    <source>
        <dbReference type="SAM" id="MobiDB-lite"/>
    </source>
</evidence>
<feature type="compositionally biased region" description="Basic and acidic residues" evidence="2">
    <location>
        <begin position="206"/>
        <end position="229"/>
    </location>
</feature>
<feature type="domain" description="Trichohyalin-plectin-homology" evidence="3">
    <location>
        <begin position="145"/>
        <end position="385"/>
    </location>
</feature>
<dbReference type="InterPro" id="IPR043597">
    <property type="entry name" value="TPH_dom"/>
</dbReference>
<feature type="region of interest" description="Disordered" evidence="2">
    <location>
        <begin position="206"/>
        <end position="231"/>
    </location>
</feature>
<dbReference type="Proteomes" id="UP000236333">
    <property type="component" value="Unassembled WGS sequence"/>
</dbReference>